<feature type="domain" description="CMP/dCMP-type deaminase" evidence="17">
    <location>
        <begin position="16"/>
        <end position="138"/>
    </location>
</feature>
<dbReference type="PIRSF" id="PIRSF006769">
    <property type="entry name" value="RibD"/>
    <property type="match status" value="1"/>
</dbReference>
<dbReference type="InterPro" id="IPR002734">
    <property type="entry name" value="RibDG_C"/>
</dbReference>
<dbReference type="STRING" id="584708.Apau_1354"/>
<evidence type="ECO:0000256" key="11">
    <source>
        <dbReference type="ARBA" id="ARBA00023002"/>
    </source>
</evidence>
<comment type="function">
    <text evidence="1 13">Converts 2,5-diamino-6-(ribosylamino)-4(3h)-pyrimidinone 5'-phosphate into 5-amino-6-(ribosylamino)-2,4(1h,3h)-pyrimidinedione 5'-phosphate.</text>
</comment>
<keyword evidence="7 13" id="KW-0479">Metal-binding</keyword>
<dbReference type="SUPFAM" id="SSF53597">
    <property type="entry name" value="Dihydrofolate reductase-like"/>
    <property type="match status" value="1"/>
</dbReference>
<comment type="cofactor">
    <cofactor evidence="13 16">
        <name>Zn(2+)</name>
        <dbReference type="ChEBI" id="CHEBI:29105"/>
    </cofactor>
    <text evidence="13 16">Binds 1 zinc ion.</text>
</comment>
<feature type="binding site" evidence="15">
    <location>
        <position position="215"/>
    </location>
    <ligand>
        <name>NADP(+)</name>
        <dbReference type="ChEBI" id="CHEBI:58349"/>
    </ligand>
</feature>
<evidence type="ECO:0000256" key="6">
    <source>
        <dbReference type="ARBA" id="ARBA00022619"/>
    </source>
</evidence>
<keyword evidence="9 13" id="KW-0862">Zinc</keyword>
<evidence type="ECO:0000256" key="12">
    <source>
        <dbReference type="ARBA" id="ARBA00023268"/>
    </source>
</evidence>
<dbReference type="FunFam" id="3.40.140.10:FF:000025">
    <property type="entry name" value="Riboflavin biosynthesis protein RibD"/>
    <property type="match status" value="1"/>
</dbReference>
<dbReference type="CDD" id="cd01284">
    <property type="entry name" value="Riboflavin_deaminase-reductase"/>
    <property type="match status" value="1"/>
</dbReference>
<dbReference type="PANTHER" id="PTHR38011">
    <property type="entry name" value="DIHYDROFOLATE REDUCTASE FAMILY PROTEIN (AFU_ORTHOLOGUE AFUA_8G06820)"/>
    <property type="match status" value="1"/>
</dbReference>
<feature type="binding site" evidence="15">
    <location>
        <position position="211"/>
    </location>
    <ligand>
        <name>NADP(+)</name>
        <dbReference type="ChEBI" id="CHEBI:58349"/>
    </ligand>
</feature>
<dbReference type="InterPro" id="IPR004794">
    <property type="entry name" value="Eubact_RibD"/>
</dbReference>
<dbReference type="Pfam" id="PF01872">
    <property type="entry name" value="RibD_C"/>
    <property type="match status" value="1"/>
</dbReference>
<dbReference type="NCBIfam" id="TIGR00326">
    <property type="entry name" value="eubact_ribD"/>
    <property type="match status" value="1"/>
</dbReference>
<dbReference type="InterPro" id="IPR016193">
    <property type="entry name" value="Cytidine_deaminase-like"/>
</dbReference>
<dbReference type="EMBL" id="CM001022">
    <property type="protein sequence ID" value="EFQ23775.1"/>
    <property type="molecule type" value="Genomic_DNA"/>
</dbReference>
<evidence type="ECO:0000313" key="19">
    <source>
        <dbReference type="Proteomes" id="UP000005096"/>
    </source>
</evidence>
<dbReference type="Gene3D" id="3.40.140.10">
    <property type="entry name" value="Cytidine Deaminase, domain 2"/>
    <property type="match status" value="1"/>
</dbReference>
<evidence type="ECO:0000256" key="13">
    <source>
        <dbReference type="PIRNR" id="PIRNR006769"/>
    </source>
</evidence>
<comment type="catalytic activity">
    <reaction evidence="13">
        <text>5-amino-6-(5-phospho-D-ribitylamino)uracil + NADP(+) = 5-amino-6-(5-phospho-D-ribosylamino)uracil + NADPH + H(+)</text>
        <dbReference type="Rhea" id="RHEA:17845"/>
        <dbReference type="ChEBI" id="CHEBI:15378"/>
        <dbReference type="ChEBI" id="CHEBI:57783"/>
        <dbReference type="ChEBI" id="CHEBI:58349"/>
        <dbReference type="ChEBI" id="CHEBI:58421"/>
        <dbReference type="ChEBI" id="CHEBI:58453"/>
        <dbReference type="EC" id="1.1.1.193"/>
    </reaction>
</comment>
<feature type="binding site" evidence="15">
    <location>
        <position position="219"/>
    </location>
    <ligand>
        <name>substrate</name>
    </ligand>
</feature>
<dbReference type="GO" id="GO:0008270">
    <property type="term" value="F:zinc ion binding"/>
    <property type="evidence" value="ECO:0007669"/>
    <property type="project" value="InterPro"/>
</dbReference>
<evidence type="ECO:0000256" key="15">
    <source>
        <dbReference type="PIRSR" id="PIRSR006769-2"/>
    </source>
</evidence>
<organism evidence="18 19">
    <name type="scientific">Aminomonas paucivorans DSM 12260</name>
    <dbReference type="NCBI Taxonomy" id="584708"/>
    <lineage>
        <taxon>Bacteria</taxon>
        <taxon>Thermotogati</taxon>
        <taxon>Synergistota</taxon>
        <taxon>Synergistia</taxon>
        <taxon>Synergistales</taxon>
        <taxon>Synergistaceae</taxon>
        <taxon>Aminomonas</taxon>
    </lineage>
</organism>
<evidence type="ECO:0000256" key="3">
    <source>
        <dbReference type="ARBA" id="ARBA00004910"/>
    </source>
</evidence>
<evidence type="ECO:0000313" key="18">
    <source>
        <dbReference type="EMBL" id="EFQ23775.1"/>
    </source>
</evidence>
<feature type="active site" description="Proton donor" evidence="14">
    <location>
        <position position="67"/>
    </location>
</feature>
<dbReference type="GO" id="GO:0008703">
    <property type="term" value="F:5-amino-6-(5-phosphoribosylamino)uracil reductase activity"/>
    <property type="evidence" value="ECO:0007669"/>
    <property type="project" value="UniProtKB-EC"/>
</dbReference>
<evidence type="ECO:0000256" key="16">
    <source>
        <dbReference type="PIRSR" id="PIRSR006769-3"/>
    </source>
</evidence>
<comment type="similarity">
    <text evidence="4 13">In the N-terminal section; belongs to the cytidine and deoxycytidylate deaminase family.</text>
</comment>
<dbReference type="InterPro" id="IPR016192">
    <property type="entry name" value="APOBEC/CMP_deaminase_Zn-bd"/>
</dbReference>
<dbReference type="GO" id="GO:0009231">
    <property type="term" value="P:riboflavin biosynthetic process"/>
    <property type="evidence" value="ECO:0007669"/>
    <property type="project" value="UniProtKB-UniPathway"/>
</dbReference>
<dbReference type="eggNOG" id="COG0117">
    <property type="taxonomic scope" value="Bacteria"/>
</dbReference>
<evidence type="ECO:0000256" key="5">
    <source>
        <dbReference type="ARBA" id="ARBA00007417"/>
    </source>
</evidence>
<name>E3CZJ1_9BACT</name>
<evidence type="ECO:0000256" key="1">
    <source>
        <dbReference type="ARBA" id="ARBA00002151"/>
    </source>
</evidence>
<comment type="catalytic activity">
    <reaction evidence="13">
        <text>2,5-diamino-6-hydroxy-4-(5-phosphoribosylamino)-pyrimidine + H2O + H(+) = 5-amino-6-(5-phospho-D-ribosylamino)uracil + NH4(+)</text>
        <dbReference type="Rhea" id="RHEA:21868"/>
        <dbReference type="ChEBI" id="CHEBI:15377"/>
        <dbReference type="ChEBI" id="CHEBI:15378"/>
        <dbReference type="ChEBI" id="CHEBI:28938"/>
        <dbReference type="ChEBI" id="CHEBI:58453"/>
        <dbReference type="ChEBI" id="CHEBI:58614"/>
        <dbReference type="EC" id="3.5.4.26"/>
    </reaction>
</comment>
<dbReference type="InterPro" id="IPR024072">
    <property type="entry name" value="DHFR-like_dom_sf"/>
</dbReference>
<evidence type="ECO:0000256" key="10">
    <source>
        <dbReference type="ARBA" id="ARBA00022857"/>
    </source>
</evidence>
<evidence type="ECO:0000256" key="9">
    <source>
        <dbReference type="ARBA" id="ARBA00022833"/>
    </source>
</evidence>
<feature type="binding site" evidence="15">
    <location>
        <position position="306"/>
    </location>
    <ligand>
        <name>substrate</name>
    </ligand>
</feature>
<evidence type="ECO:0000256" key="7">
    <source>
        <dbReference type="ARBA" id="ARBA00022723"/>
    </source>
</evidence>
<feature type="binding site" evidence="15">
    <location>
        <position position="169"/>
    </location>
    <ligand>
        <name>NADP(+)</name>
        <dbReference type="ChEBI" id="CHEBI:58349"/>
    </ligand>
</feature>
<dbReference type="PANTHER" id="PTHR38011:SF7">
    <property type="entry name" value="2,5-DIAMINO-6-RIBOSYLAMINO-4(3H)-PYRIMIDINONE 5'-PHOSPHATE REDUCTASE"/>
    <property type="match status" value="1"/>
</dbReference>
<feature type="binding site" evidence="15">
    <location>
        <begin position="308"/>
        <end position="314"/>
    </location>
    <ligand>
        <name>NADP(+)</name>
        <dbReference type="ChEBI" id="CHEBI:58349"/>
    </ligand>
</feature>
<dbReference type="PROSITE" id="PS00903">
    <property type="entry name" value="CYT_DCMP_DEAMINASES_1"/>
    <property type="match status" value="1"/>
</dbReference>
<keyword evidence="12" id="KW-0511">Multifunctional enzyme</keyword>
<dbReference type="eggNOG" id="COG1985">
    <property type="taxonomic scope" value="Bacteria"/>
</dbReference>
<dbReference type="NCBIfam" id="TIGR00227">
    <property type="entry name" value="ribD_Cterm"/>
    <property type="match status" value="1"/>
</dbReference>
<dbReference type="AlphaFoldDB" id="E3CZJ1"/>
<dbReference type="InterPro" id="IPR050765">
    <property type="entry name" value="Riboflavin_Biosynth_HTPR"/>
</dbReference>
<keyword evidence="11 13" id="KW-0560">Oxidoreductase</keyword>
<dbReference type="InterPro" id="IPR002125">
    <property type="entry name" value="CMP_dCMP_dom"/>
</dbReference>
<dbReference type="SUPFAM" id="SSF53927">
    <property type="entry name" value="Cytidine deaminase-like"/>
    <property type="match status" value="1"/>
</dbReference>
<gene>
    <name evidence="18" type="ORF">Apau_1354</name>
</gene>
<keyword evidence="10 13" id="KW-0521">NADP</keyword>
<evidence type="ECO:0000256" key="8">
    <source>
        <dbReference type="ARBA" id="ARBA00022801"/>
    </source>
</evidence>
<feature type="binding site" evidence="16">
    <location>
        <position position="99"/>
    </location>
    <ligand>
        <name>Zn(2+)</name>
        <dbReference type="ChEBI" id="CHEBI:29105"/>
        <note>catalytic</note>
    </ligand>
</feature>
<evidence type="ECO:0000256" key="2">
    <source>
        <dbReference type="ARBA" id="ARBA00004882"/>
    </source>
</evidence>
<evidence type="ECO:0000259" key="17">
    <source>
        <dbReference type="PROSITE" id="PS51747"/>
    </source>
</evidence>
<dbReference type="Gene3D" id="3.40.430.10">
    <property type="entry name" value="Dihydrofolate Reductase, subunit A"/>
    <property type="match status" value="1"/>
</dbReference>
<dbReference type="PaxDb" id="584708-Apau_1354"/>
<feature type="binding site" evidence="15">
    <location>
        <position position="183"/>
    </location>
    <ligand>
        <name>substrate</name>
    </ligand>
</feature>
<feature type="binding site" evidence="15">
    <location>
        <position position="222"/>
    </location>
    <ligand>
        <name>substrate</name>
    </ligand>
</feature>
<proteinExistence type="inferred from homology"/>
<comment type="pathway">
    <text evidence="2 13">Cofactor biosynthesis; riboflavin biosynthesis; 5-amino-6-(D-ribitylamino)uracil from GTP: step 2/4.</text>
</comment>
<keyword evidence="8 13" id="KW-0378">Hydrolase</keyword>
<dbReference type="GO" id="GO:0008835">
    <property type="term" value="F:diaminohydroxyphosphoribosylaminopyrimidine deaminase activity"/>
    <property type="evidence" value="ECO:0007669"/>
    <property type="project" value="UniProtKB-EC"/>
</dbReference>
<feature type="binding site" evidence="16">
    <location>
        <position position="90"/>
    </location>
    <ligand>
        <name>Zn(2+)</name>
        <dbReference type="ChEBI" id="CHEBI:29105"/>
        <note>catalytic</note>
    </ligand>
</feature>
<reference evidence="18 19" key="1">
    <citation type="journal article" date="2010" name="Stand. Genomic Sci.">
        <title>Non-contiguous finished genome sequence of Aminomonas paucivorans type strain (GLU-3).</title>
        <authorList>
            <person name="Pitluck S."/>
            <person name="Yasawong M."/>
            <person name="Held B."/>
            <person name="Lapidus A."/>
            <person name="Nolan M."/>
            <person name="Copeland A."/>
            <person name="Lucas S."/>
            <person name="Del Rio T.G."/>
            <person name="Tice H."/>
            <person name="Cheng J.F."/>
            <person name="Chertkov O."/>
            <person name="Goodwin L."/>
            <person name="Tapia R."/>
            <person name="Han C."/>
            <person name="Liolios K."/>
            <person name="Ivanova N."/>
            <person name="Mavromatis K."/>
            <person name="Ovchinnikova G."/>
            <person name="Pati A."/>
            <person name="Chen A."/>
            <person name="Palaniappan K."/>
            <person name="Land M."/>
            <person name="Hauser L."/>
            <person name="Chang Y.J."/>
            <person name="Jeffries C.D."/>
            <person name="Pukall R."/>
            <person name="Spring S."/>
            <person name="Rohde M."/>
            <person name="Sikorski J."/>
            <person name="Goker M."/>
            <person name="Woyke T."/>
            <person name="Bristow J."/>
            <person name="Eisen J.A."/>
            <person name="Markowitz V."/>
            <person name="Hugenholtz P."/>
            <person name="Kyrpides N.C."/>
            <person name="Klenk H.P."/>
        </authorList>
    </citation>
    <scope>NUCLEOTIDE SEQUENCE [LARGE SCALE GENOMIC DNA]</scope>
    <source>
        <strain evidence="18 19">DSM 12260</strain>
    </source>
</reference>
<protein>
    <recommendedName>
        <fullName evidence="13">Riboflavin biosynthesis protein RibD</fullName>
    </recommendedName>
    <domain>
        <recommendedName>
            <fullName evidence="13">Diaminohydroxyphosphoribosylaminopyrimidine deaminase</fullName>
            <shortName evidence="13">DRAP deaminase</shortName>
            <ecNumber evidence="13">3.5.4.26</ecNumber>
        </recommendedName>
        <alternativeName>
            <fullName evidence="13">Riboflavin-specific deaminase</fullName>
        </alternativeName>
    </domain>
    <domain>
        <recommendedName>
            <fullName evidence="13">5-amino-6-(5-phosphoribosylamino)uracil reductase</fullName>
            <ecNumber evidence="13">1.1.1.193</ecNumber>
        </recommendedName>
        <alternativeName>
            <fullName evidence="13">HTP reductase</fullName>
        </alternativeName>
    </domain>
</protein>
<feature type="binding site" evidence="15">
    <location>
        <position position="199"/>
    </location>
    <ligand>
        <name>NADP(+)</name>
        <dbReference type="ChEBI" id="CHEBI:58349"/>
    </ligand>
</feature>
<dbReference type="EC" id="3.5.4.26" evidence="13"/>
<dbReference type="Proteomes" id="UP000005096">
    <property type="component" value="Chromosome"/>
</dbReference>
<dbReference type="Pfam" id="PF00383">
    <property type="entry name" value="dCMP_cyt_deam_1"/>
    <property type="match status" value="1"/>
</dbReference>
<dbReference type="InterPro" id="IPR011549">
    <property type="entry name" value="RibD_C"/>
</dbReference>
<comment type="similarity">
    <text evidence="5 13">In the C-terminal section; belongs to the HTP reductase family.</text>
</comment>
<keyword evidence="6 13" id="KW-0686">Riboflavin biosynthesis</keyword>
<evidence type="ECO:0000256" key="14">
    <source>
        <dbReference type="PIRSR" id="PIRSR006769-1"/>
    </source>
</evidence>
<evidence type="ECO:0000256" key="4">
    <source>
        <dbReference type="ARBA" id="ARBA00005259"/>
    </source>
</evidence>
<dbReference type="RefSeq" id="WP_006300979.1">
    <property type="nucleotide sequence ID" value="NZ_CM001022.1"/>
</dbReference>
<dbReference type="GO" id="GO:0050661">
    <property type="term" value="F:NADP binding"/>
    <property type="evidence" value="ECO:0007669"/>
    <property type="project" value="InterPro"/>
</dbReference>
<dbReference type="PROSITE" id="PS51747">
    <property type="entry name" value="CYT_DCMP_DEAMINASES_2"/>
    <property type="match status" value="1"/>
</dbReference>
<feature type="binding site" evidence="15">
    <location>
        <position position="185"/>
    </location>
    <ligand>
        <name>NADP(+)</name>
        <dbReference type="ChEBI" id="CHEBI:58349"/>
    </ligand>
</feature>
<dbReference type="UniPathway" id="UPA00275">
    <property type="reaction ID" value="UER00401"/>
</dbReference>
<feature type="binding site" evidence="16">
    <location>
        <position position="65"/>
    </location>
    <ligand>
        <name>Zn(2+)</name>
        <dbReference type="ChEBI" id="CHEBI:29105"/>
        <note>catalytic</note>
    </ligand>
</feature>
<keyword evidence="19" id="KW-1185">Reference proteome</keyword>
<accession>E3CZJ1</accession>
<dbReference type="HOGENOM" id="CLU_036590_1_2_0"/>
<dbReference type="EC" id="1.1.1.193" evidence="13"/>
<comment type="pathway">
    <text evidence="3 13">Cofactor biosynthesis; riboflavin biosynthesis; 5-amino-6-(D-ribitylamino)uracil from GTP: step 3/4.</text>
</comment>
<sequence>MTQCTKTETLPLSERREHQYFMHMALSLALRGTGFVSPNPRVGCVVVREGKVVGWGYHRRYGGPHAEVEALRRAGTLAEGSTVYVNLEPCSHQGKTPPCAPQLVEARVARAVVGMRDPNPRVDGRGIDLLRDAGIEVLESVLPEEARWINRGFIRRMTRGRPWVTLKGALSLDGTTALESGESRWITGPLARDKAHLLRGEHDAILVGVGTVLLDDPELTVRSVEGVCPRRVVLDGALRTPQTAKVLASGGCTFFTEQDMPQGAGQRLEERGAEICRVPRGPEGGLSLVPVLEHLASAGINTLLVEGGARVAGSFLREKLVDEVSLFLAPKLLGRGLQLGESWGLEHLDQGFDLRSCRIRQAGEDLWLEGVPTCSPAL</sequence>